<comment type="caution">
    <text evidence="1">The sequence shown here is derived from an EMBL/GenBank/DDBJ whole genome shotgun (WGS) entry which is preliminary data.</text>
</comment>
<dbReference type="GO" id="GO:0020037">
    <property type="term" value="F:heme binding"/>
    <property type="evidence" value="ECO:0007669"/>
    <property type="project" value="InterPro"/>
</dbReference>
<dbReference type="GO" id="GO:0004497">
    <property type="term" value="F:monooxygenase activity"/>
    <property type="evidence" value="ECO:0007669"/>
    <property type="project" value="InterPro"/>
</dbReference>
<dbReference type="SUPFAM" id="SSF48264">
    <property type="entry name" value="Cytochrome P450"/>
    <property type="match status" value="1"/>
</dbReference>
<dbReference type="EMBL" id="CAMKVN010000617">
    <property type="protein sequence ID" value="CAI2169738.1"/>
    <property type="molecule type" value="Genomic_DNA"/>
</dbReference>
<dbReference type="Pfam" id="PF00067">
    <property type="entry name" value="p450"/>
    <property type="match status" value="1"/>
</dbReference>
<dbReference type="AlphaFoldDB" id="A0A9W4SHY3"/>
<keyword evidence="2" id="KW-1185">Reference proteome</keyword>
<organism evidence="1 2">
    <name type="scientific">Funneliformis geosporum</name>
    <dbReference type="NCBI Taxonomy" id="1117311"/>
    <lineage>
        <taxon>Eukaryota</taxon>
        <taxon>Fungi</taxon>
        <taxon>Fungi incertae sedis</taxon>
        <taxon>Mucoromycota</taxon>
        <taxon>Glomeromycotina</taxon>
        <taxon>Glomeromycetes</taxon>
        <taxon>Glomerales</taxon>
        <taxon>Glomeraceae</taxon>
        <taxon>Funneliformis</taxon>
    </lineage>
</organism>
<dbReference type="Proteomes" id="UP001153678">
    <property type="component" value="Unassembled WGS sequence"/>
</dbReference>
<evidence type="ECO:0000313" key="2">
    <source>
        <dbReference type="Proteomes" id="UP001153678"/>
    </source>
</evidence>
<dbReference type="GO" id="GO:0016705">
    <property type="term" value="F:oxidoreductase activity, acting on paired donors, with incorporation or reduction of molecular oxygen"/>
    <property type="evidence" value="ECO:0007669"/>
    <property type="project" value="InterPro"/>
</dbReference>
<dbReference type="Gene3D" id="1.10.630.10">
    <property type="entry name" value="Cytochrome P450"/>
    <property type="match status" value="1"/>
</dbReference>
<reference evidence="1" key="1">
    <citation type="submission" date="2022-08" db="EMBL/GenBank/DDBJ databases">
        <authorList>
            <person name="Kallberg Y."/>
            <person name="Tangrot J."/>
            <person name="Rosling A."/>
        </authorList>
    </citation>
    <scope>NUCLEOTIDE SEQUENCE</scope>
    <source>
        <strain evidence="1">Wild A</strain>
    </source>
</reference>
<accession>A0A9W4SHY3</accession>
<dbReference type="InterPro" id="IPR001128">
    <property type="entry name" value="Cyt_P450"/>
</dbReference>
<sequence length="135" mass="15680">MLNHQRVQNLVVEDITNFVKFIESGFDVIKFALLYLAFLRHTVIKKKNQAMLSNRRNYMETLVKIINHRRNVIENTSVENELRHDMLTSLITANTEPIAGGVDTTANLLCFVIYYLCHYPDVLARLQKELDSIDL</sequence>
<name>A0A9W4SHY3_9GLOM</name>
<gene>
    <name evidence="1" type="ORF">FWILDA_LOCUS4231</name>
</gene>
<dbReference type="InterPro" id="IPR036396">
    <property type="entry name" value="Cyt_P450_sf"/>
</dbReference>
<dbReference type="OrthoDB" id="2344559at2759"/>
<dbReference type="GO" id="GO:0005506">
    <property type="term" value="F:iron ion binding"/>
    <property type="evidence" value="ECO:0007669"/>
    <property type="project" value="InterPro"/>
</dbReference>
<proteinExistence type="predicted"/>
<protein>
    <submittedName>
        <fullName evidence="1">19070_t:CDS:1</fullName>
    </submittedName>
</protein>
<evidence type="ECO:0000313" key="1">
    <source>
        <dbReference type="EMBL" id="CAI2169738.1"/>
    </source>
</evidence>